<evidence type="ECO:0000259" key="1">
    <source>
        <dbReference type="Pfam" id="PF03807"/>
    </source>
</evidence>
<evidence type="ECO:0000313" key="4">
    <source>
        <dbReference type="Proteomes" id="UP001141434"/>
    </source>
</evidence>
<gene>
    <name evidence="3" type="ORF">NUU61_005190</name>
</gene>
<dbReference type="InterPro" id="IPR015814">
    <property type="entry name" value="Pgluconate_DH_NAD-bd_C"/>
</dbReference>
<dbReference type="SUPFAM" id="SSF51735">
    <property type="entry name" value="NAD(P)-binding Rossmann-fold domains"/>
    <property type="match status" value="1"/>
</dbReference>
<dbReference type="Gene3D" id="1.10.1040.10">
    <property type="entry name" value="N-(1-d-carboxylethyl)-l-norvaline Dehydrogenase, domain 2"/>
    <property type="match status" value="1"/>
</dbReference>
<sequence>MRPTTVGVVSIGDMGLGIAKLLHAHGYRVVTVGEGRSEHTLARIHSAAIETLSDQDLVIQADYVLSIVPPKHARTTAQRLAEAGRLPDTATRRQAIEDAAGQPERSRLYYVELNAIPARMAQEISEELVDARCHFLDGGIIGGPPQSTQDGTWTRPSLVLSGTVDLPPTFPPLASVLNMKLVSPQIGAASTLKLSFAALTKGLTALSILSFSTAQQESLLPELLEHLDQYSPRTAALARNGVVGMSPKAYRWVEEMHGIGEAFDTEGGWDGVGGRIYGGFAEIYRSIAEDPVLGVERVENRTRGTTVDDAAQLIARARHPMSSGGGRGD</sequence>
<evidence type="ECO:0000259" key="2">
    <source>
        <dbReference type="Pfam" id="PF09130"/>
    </source>
</evidence>
<feature type="domain" description="Pyrroline-5-carboxylate reductase catalytic N-terminal" evidence="1">
    <location>
        <begin position="5"/>
        <end position="80"/>
    </location>
</feature>
<dbReference type="InterPro" id="IPR036291">
    <property type="entry name" value="NAD(P)-bd_dom_sf"/>
</dbReference>
<dbReference type="Pfam" id="PF09130">
    <property type="entry name" value="DUF1932"/>
    <property type="match status" value="1"/>
</dbReference>
<reference evidence="3" key="1">
    <citation type="submission" date="2022-11" db="EMBL/GenBank/DDBJ databases">
        <authorList>
            <person name="Petersen C."/>
        </authorList>
    </citation>
    <scope>NUCLEOTIDE SEQUENCE</scope>
    <source>
        <strain evidence="3">IBT 34128</strain>
    </source>
</reference>
<evidence type="ECO:0000313" key="3">
    <source>
        <dbReference type="EMBL" id="KAJ5095834.1"/>
    </source>
</evidence>
<feature type="domain" description="Phosphogluconate dehydrogenase NAD-binding putative C-terminal" evidence="2">
    <location>
        <begin position="214"/>
        <end position="286"/>
    </location>
</feature>
<proteinExistence type="predicted"/>
<dbReference type="SUPFAM" id="SSF48179">
    <property type="entry name" value="6-phosphogluconate dehydrogenase C-terminal domain-like"/>
    <property type="match status" value="1"/>
</dbReference>
<accession>A0A9W9K7D3</accession>
<dbReference type="EMBL" id="JAPMSZ010000007">
    <property type="protein sequence ID" value="KAJ5095834.1"/>
    <property type="molecule type" value="Genomic_DNA"/>
</dbReference>
<dbReference type="AlphaFoldDB" id="A0A9W9K7D3"/>
<protein>
    <submittedName>
        <fullName evidence="3">Dehydrogenase multihelical</fullName>
    </submittedName>
</protein>
<dbReference type="RefSeq" id="XP_056511385.1">
    <property type="nucleotide sequence ID" value="XM_056655772.1"/>
</dbReference>
<reference evidence="3" key="2">
    <citation type="journal article" date="2023" name="IMA Fungus">
        <title>Comparative genomic study of the Penicillium genus elucidates a diverse pangenome and 15 lateral gene transfer events.</title>
        <authorList>
            <person name="Petersen C."/>
            <person name="Sorensen T."/>
            <person name="Nielsen M.R."/>
            <person name="Sondergaard T.E."/>
            <person name="Sorensen J.L."/>
            <person name="Fitzpatrick D.A."/>
            <person name="Frisvad J.C."/>
            <person name="Nielsen K.L."/>
        </authorList>
    </citation>
    <scope>NUCLEOTIDE SEQUENCE</scope>
    <source>
        <strain evidence="3">IBT 34128</strain>
    </source>
</reference>
<keyword evidence="4" id="KW-1185">Reference proteome</keyword>
<comment type="caution">
    <text evidence="3">The sequence shown here is derived from an EMBL/GenBank/DDBJ whole genome shotgun (WGS) entry which is preliminary data.</text>
</comment>
<name>A0A9W9K7D3_9EURO</name>
<dbReference type="Gene3D" id="3.40.50.720">
    <property type="entry name" value="NAD(P)-binding Rossmann-like Domain"/>
    <property type="match status" value="1"/>
</dbReference>
<organism evidence="3 4">
    <name type="scientific">Penicillium alfredii</name>
    <dbReference type="NCBI Taxonomy" id="1506179"/>
    <lineage>
        <taxon>Eukaryota</taxon>
        <taxon>Fungi</taxon>
        <taxon>Dikarya</taxon>
        <taxon>Ascomycota</taxon>
        <taxon>Pezizomycotina</taxon>
        <taxon>Eurotiomycetes</taxon>
        <taxon>Eurotiomycetidae</taxon>
        <taxon>Eurotiales</taxon>
        <taxon>Aspergillaceae</taxon>
        <taxon>Penicillium</taxon>
    </lineage>
</organism>
<dbReference type="Proteomes" id="UP001141434">
    <property type="component" value="Unassembled WGS sequence"/>
</dbReference>
<dbReference type="InterPro" id="IPR008927">
    <property type="entry name" value="6-PGluconate_DH-like_C_sf"/>
</dbReference>
<dbReference type="Pfam" id="PF03807">
    <property type="entry name" value="F420_oxidored"/>
    <property type="match status" value="1"/>
</dbReference>
<dbReference type="OrthoDB" id="9988102at2759"/>
<dbReference type="GeneID" id="81394940"/>
<dbReference type="InterPro" id="IPR013328">
    <property type="entry name" value="6PGD_dom2"/>
</dbReference>
<dbReference type="InterPro" id="IPR028939">
    <property type="entry name" value="P5C_Rdtase_cat_N"/>
</dbReference>